<dbReference type="AlphaFoldDB" id="A0A9Q0MX52"/>
<name>A0A9Q0MX52_9DIPT</name>
<proteinExistence type="predicted"/>
<sequence length="70" mass="8351">MKKQLRKHCTEYPEMIIQWLMQSERRRFLYNAVNSDLFLMQTSKISISLAYGKVFVIKIRKQVVDKKANG</sequence>
<dbReference type="EMBL" id="WJQU01000003">
    <property type="protein sequence ID" value="KAJ6638824.1"/>
    <property type="molecule type" value="Genomic_DNA"/>
</dbReference>
<accession>A0A9Q0MX52</accession>
<organism evidence="1 2">
    <name type="scientific">Pseudolycoriella hygida</name>
    <dbReference type="NCBI Taxonomy" id="35572"/>
    <lineage>
        <taxon>Eukaryota</taxon>
        <taxon>Metazoa</taxon>
        <taxon>Ecdysozoa</taxon>
        <taxon>Arthropoda</taxon>
        <taxon>Hexapoda</taxon>
        <taxon>Insecta</taxon>
        <taxon>Pterygota</taxon>
        <taxon>Neoptera</taxon>
        <taxon>Endopterygota</taxon>
        <taxon>Diptera</taxon>
        <taxon>Nematocera</taxon>
        <taxon>Sciaroidea</taxon>
        <taxon>Sciaridae</taxon>
        <taxon>Pseudolycoriella</taxon>
    </lineage>
</organism>
<dbReference type="Proteomes" id="UP001151699">
    <property type="component" value="Chromosome X"/>
</dbReference>
<protein>
    <submittedName>
        <fullName evidence="1">Uncharacterized protein</fullName>
    </submittedName>
</protein>
<keyword evidence="2" id="KW-1185">Reference proteome</keyword>
<gene>
    <name evidence="1" type="ORF">Bhyg_11562</name>
</gene>
<reference evidence="1" key="1">
    <citation type="submission" date="2022-07" db="EMBL/GenBank/DDBJ databases">
        <authorList>
            <person name="Trinca V."/>
            <person name="Uliana J.V.C."/>
            <person name="Torres T.T."/>
            <person name="Ward R.J."/>
            <person name="Monesi N."/>
        </authorList>
    </citation>
    <scope>NUCLEOTIDE SEQUENCE</scope>
    <source>
        <strain evidence="1">HSMRA1968</strain>
        <tissue evidence="1">Whole embryos</tissue>
    </source>
</reference>
<evidence type="ECO:0000313" key="1">
    <source>
        <dbReference type="EMBL" id="KAJ6638824.1"/>
    </source>
</evidence>
<comment type="caution">
    <text evidence="1">The sequence shown here is derived from an EMBL/GenBank/DDBJ whole genome shotgun (WGS) entry which is preliminary data.</text>
</comment>
<evidence type="ECO:0000313" key="2">
    <source>
        <dbReference type="Proteomes" id="UP001151699"/>
    </source>
</evidence>